<dbReference type="RefSeq" id="WP_163283895.1">
    <property type="nucleotide sequence ID" value="NZ_JAAGVY010000007.1"/>
</dbReference>
<comment type="similarity">
    <text evidence="9">In the C-terminal section; belongs to the helicase family. RecG subfamily.</text>
</comment>
<dbReference type="Pfam" id="PF03461">
    <property type="entry name" value="TRCF"/>
    <property type="match status" value="1"/>
</dbReference>
<dbReference type="GO" id="GO:0003678">
    <property type="term" value="F:DNA helicase activity"/>
    <property type="evidence" value="ECO:0007669"/>
    <property type="project" value="TreeGrafter"/>
</dbReference>
<dbReference type="SMART" id="SM00487">
    <property type="entry name" value="DEXDc"/>
    <property type="match status" value="1"/>
</dbReference>
<dbReference type="Pfam" id="PF00270">
    <property type="entry name" value="DEAD"/>
    <property type="match status" value="1"/>
</dbReference>
<protein>
    <recommendedName>
        <fullName evidence="9">Transcription-repair-coupling factor</fullName>
        <shortName evidence="9">TRCF</shortName>
        <ecNumber evidence="9">3.6.4.-</ecNumber>
    </recommendedName>
</protein>
<evidence type="ECO:0000259" key="11">
    <source>
        <dbReference type="PROSITE" id="PS51194"/>
    </source>
</evidence>
<dbReference type="SUPFAM" id="SSF52540">
    <property type="entry name" value="P-loop containing nucleoside triphosphate hydrolases"/>
    <property type="match status" value="3"/>
</dbReference>
<evidence type="ECO:0000256" key="8">
    <source>
        <dbReference type="ARBA" id="ARBA00023204"/>
    </source>
</evidence>
<dbReference type="GO" id="GO:0000716">
    <property type="term" value="P:transcription-coupled nucleotide-excision repair, DNA damage recognition"/>
    <property type="evidence" value="ECO:0007669"/>
    <property type="project" value="UniProtKB-UniRule"/>
</dbReference>
<keyword evidence="4 9" id="KW-0378">Hydrolase</keyword>
<dbReference type="Gene3D" id="3.40.50.300">
    <property type="entry name" value="P-loop containing nucleotide triphosphate hydrolases"/>
    <property type="match status" value="2"/>
</dbReference>
<comment type="similarity">
    <text evidence="9">In the N-terminal section; belongs to the UvrB family.</text>
</comment>
<dbReference type="GO" id="GO:0005737">
    <property type="term" value="C:cytoplasm"/>
    <property type="evidence" value="ECO:0007669"/>
    <property type="project" value="UniProtKB-SubCell"/>
</dbReference>
<dbReference type="InterPro" id="IPR004576">
    <property type="entry name" value="Mfd"/>
</dbReference>
<dbReference type="InterPro" id="IPR037235">
    <property type="entry name" value="TRCF-like_C_D7"/>
</dbReference>
<keyword evidence="6 9" id="KW-0067">ATP-binding</keyword>
<dbReference type="PROSITE" id="PS51194">
    <property type="entry name" value="HELICASE_CTER"/>
    <property type="match status" value="1"/>
</dbReference>
<dbReference type="SUPFAM" id="SSF141259">
    <property type="entry name" value="CarD-like"/>
    <property type="match status" value="1"/>
</dbReference>
<evidence type="ECO:0000256" key="5">
    <source>
        <dbReference type="ARBA" id="ARBA00022806"/>
    </source>
</evidence>
<dbReference type="InterPro" id="IPR041471">
    <property type="entry name" value="UvrB_inter"/>
</dbReference>
<gene>
    <name evidence="9 12" type="primary">mfd</name>
    <name evidence="12" type="ORF">G3O08_06070</name>
</gene>
<dbReference type="SUPFAM" id="SSF143517">
    <property type="entry name" value="TRCF domain-like"/>
    <property type="match status" value="1"/>
</dbReference>
<feature type="domain" description="Helicase C-terminal" evidence="11">
    <location>
        <begin position="753"/>
        <end position="907"/>
    </location>
</feature>
<evidence type="ECO:0000256" key="2">
    <source>
        <dbReference type="ARBA" id="ARBA00022741"/>
    </source>
</evidence>
<evidence type="ECO:0000256" key="9">
    <source>
        <dbReference type="HAMAP-Rule" id="MF_00969"/>
    </source>
</evidence>
<keyword evidence="3 9" id="KW-0227">DNA damage</keyword>
<dbReference type="GO" id="GO:0016787">
    <property type="term" value="F:hydrolase activity"/>
    <property type="evidence" value="ECO:0007669"/>
    <property type="project" value="UniProtKB-KW"/>
</dbReference>
<organism evidence="12 13">
    <name type="scientific">Cryomorpha ignava</name>
    <dbReference type="NCBI Taxonomy" id="101383"/>
    <lineage>
        <taxon>Bacteria</taxon>
        <taxon>Pseudomonadati</taxon>
        <taxon>Bacteroidota</taxon>
        <taxon>Flavobacteriia</taxon>
        <taxon>Flavobacteriales</taxon>
        <taxon>Cryomorphaceae</taxon>
        <taxon>Cryomorpha</taxon>
    </lineage>
</organism>
<dbReference type="InterPro" id="IPR014001">
    <property type="entry name" value="Helicase_ATP-bd"/>
</dbReference>
<dbReference type="Gene3D" id="3.90.1150.50">
    <property type="entry name" value="Transcription-repair-coupling factor, D7 domain"/>
    <property type="match status" value="1"/>
</dbReference>
<keyword evidence="5" id="KW-0347">Helicase</keyword>
<keyword evidence="8 9" id="KW-0234">DNA repair</keyword>
<feature type="domain" description="Helicase ATP-binding" evidence="10">
    <location>
        <begin position="571"/>
        <end position="732"/>
    </location>
</feature>
<comment type="function">
    <text evidence="9">Couples transcription and DNA repair by recognizing RNA polymerase (RNAP) stalled at DNA lesions. Mediates ATP-dependent release of RNAP and its truncated transcript from the DNA, and recruitment of nucleotide excision repair machinery to the damaged site.</text>
</comment>
<dbReference type="PROSITE" id="PS51192">
    <property type="entry name" value="HELICASE_ATP_BIND_1"/>
    <property type="match status" value="1"/>
</dbReference>
<proteinExistence type="inferred from homology"/>
<dbReference type="GO" id="GO:0006355">
    <property type="term" value="P:regulation of DNA-templated transcription"/>
    <property type="evidence" value="ECO:0007669"/>
    <property type="project" value="UniProtKB-UniRule"/>
</dbReference>
<accession>A0A7K3WNJ5</accession>
<evidence type="ECO:0000256" key="4">
    <source>
        <dbReference type="ARBA" id="ARBA00022801"/>
    </source>
</evidence>
<dbReference type="Pfam" id="PF02559">
    <property type="entry name" value="CarD_TRCF_RID"/>
    <property type="match status" value="1"/>
</dbReference>
<dbReference type="EMBL" id="JAAGVY010000007">
    <property type="protein sequence ID" value="NEN23064.1"/>
    <property type="molecule type" value="Genomic_DNA"/>
</dbReference>
<dbReference type="GO" id="GO:0003684">
    <property type="term" value="F:damaged DNA binding"/>
    <property type="evidence" value="ECO:0007669"/>
    <property type="project" value="InterPro"/>
</dbReference>
<keyword evidence="1 9" id="KW-0963">Cytoplasm</keyword>
<name>A0A7K3WNJ5_9FLAO</name>
<dbReference type="Gene3D" id="2.40.10.170">
    <property type="match status" value="1"/>
</dbReference>
<evidence type="ECO:0000256" key="6">
    <source>
        <dbReference type="ARBA" id="ARBA00022840"/>
    </source>
</evidence>
<keyword evidence="2 9" id="KW-0547">Nucleotide-binding</keyword>
<dbReference type="InterPro" id="IPR005118">
    <property type="entry name" value="TRCF_C"/>
</dbReference>
<dbReference type="InterPro" id="IPR027417">
    <property type="entry name" value="P-loop_NTPase"/>
</dbReference>
<dbReference type="AlphaFoldDB" id="A0A7K3WNJ5"/>
<keyword evidence="13" id="KW-1185">Reference proteome</keyword>
<evidence type="ECO:0000259" key="10">
    <source>
        <dbReference type="PROSITE" id="PS51192"/>
    </source>
</evidence>
<reference evidence="12 13" key="1">
    <citation type="submission" date="2020-02" db="EMBL/GenBank/DDBJ databases">
        <title>Out from the shadows clarifying the taxonomy of the family Cryomorphaceae and related taxa by utilizing the GTDB taxonomic framework.</title>
        <authorList>
            <person name="Bowman J.P."/>
        </authorList>
    </citation>
    <scope>NUCLEOTIDE SEQUENCE [LARGE SCALE GENOMIC DNA]</scope>
    <source>
        <strain evidence="12 13">QSSC 1-22</strain>
    </source>
</reference>
<dbReference type="PANTHER" id="PTHR47964">
    <property type="entry name" value="ATP-DEPENDENT DNA HELICASE HOMOLOG RECG, CHLOROPLASTIC"/>
    <property type="match status" value="1"/>
</dbReference>
<comment type="caution">
    <text evidence="12">The sequence shown here is derived from an EMBL/GenBank/DDBJ whole genome shotgun (WGS) entry which is preliminary data.</text>
</comment>
<dbReference type="InterPro" id="IPR036101">
    <property type="entry name" value="CarD-like/TRCF_RID_sf"/>
</dbReference>
<comment type="subcellular location">
    <subcellularLocation>
        <location evidence="9">Cytoplasm</location>
    </subcellularLocation>
</comment>
<dbReference type="HAMAP" id="MF_00969">
    <property type="entry name" value="TRCF"/>
    <property type="match status" value="1"/>
</dbReference>
<dbReference type="InterPro" id="IPR011545">
    <property type="entry name" value="DEAD/DEAH_box_helicase_dom"/>
</dbReference>
<evidence type="ECO:0000256" key="3">
    <source>
        <dbReference type="ARBA" id="ARBA00022763"/>
    </source>
</evidence>
<dbReference type="SMART" id="SM00982">
    <property type="entry name" value="TRCF"/>
    <property type="match status" value="1"/>
</dbReference>
<dbReference type="GO" id="GO:0005524">
    <property type="term" value="F:ATP binding"/>
    <property type="evidence" value="ECO:0007669"/>
    <property type="project" value="UniProtKB-UniRule"/>
</dbReference>
<dbReference type="InterPro" id="IPR001650">
    <property type="entry name" value="Helicase_C-like"/>
</dbReference>
<evidence type="ECO:0000256" key="7">
    <source>
        <dbReference type="ARBA" id="ARBA00023125"/>
    </source>
</evidence>
<evidence type="ECO:0000313" key="12">
    <source>
        <dbReference type="EMBL" id="NEN23064.1"/>
    </source>
</evidence>
<dbReference type="CDD" id="cd17991">
    <property type="entry name" value="DEXHc_TRCF"/>
    <property type="match status" value="1"/>
</dbReference>
<evidence type="ECO:0000256" key="1">
    <source>
        <dbReference type="ARBA" id="ARBA00022490"/>
    </source>
</evidence>
<dbReference type="SMART" id="SM01058">
    <property type="entry name" value="CarD_TRCF"/>
    <property type="match status" value="1"/>
</dbReference>
<dbReference type="Pfam" id="PF17757">
    <property type="entry name" value="UvrB_inter"/>
    <property type="match status" value="1"/>
</dbReference>
<sequence>MNITDLAQHYFNDNKALLVSNALNAKKARVSLRGLSGSGMAFVAQAIIRKDKRDHIFIFNDKEEAAYFQNDLQRFEENGLQTFFFPETYRVPYQTENTDNANVVLRAEVLKSLSQKGNIPRAIVTYPEALSESVVTRKQLKTNSFELKLGGNYSISFLNELLTEYEFHRVDFVYEPGQFSIRGGIVDVFSFGEDHPYRIEFFGDDVESLRRFNPVTQLSINDATTFTIIPNIQQKTMLESKESFLDFVDRDTAVWLKDEQFISDRLDHHFKVAEKQFKNIKSPLNHIKPSEGFIDGDNFAKILARFSLINVGHTFAEAEIKFEYHQKPQPIFHKNFDLLIEDLKKNTAEGFANFIFSANEKQIERLERIFHDMDARVKFTPIVDELADGFIDKELKFCCYTDHQIFERYHRFYLKEGFKKNKEAMTIKELSGLEPGDFVTHIDHGIGRFSGLEKIDVNGKEQEAIRLIYRDNDILYVSIHSLHRISKYSGKDGTQPSINKLGSAAWQKAKAKTKSKVKQIAYDLIKLYAQRKAETGFAFSEDNYLQTELEASFIYEDTPDQEKAIQAVKEDMESPSPMDRLVCGDVGFGKTEIAIRAAFKAVCDSKQVAVLVPTTILSLQHKKNFAERLKDFPCRVGLLNRFVSAKQQTETLKALEKGEIDIIVGTHKLVGKQVKFKDLGLLIIDEEQKFGVGVKDKLKTIKANVDTLTLTATPIPRTLQFSMMGARDLSIINTAPPNRYPVQTEMFTFNEEIIRDAISYEVSRGGQVFFVNNKIQNIQEIAGMIQRLCPGTKVAIGHGQMDGKKLEKVMTDFIDGSYDVLVATTIIESGIDIPNANTIIINNANDFGLSDLHQLRGRVGRSNKKAFCYLISPPLSVISSEARKRMQAITQFSDLGSGLNIAMRDLDIRGAGNLLGGEQSGFITDIGFETYQKILNEAIRELKENEFKDLYHEENEKLGEYVSDCILETDFEILIPGYYVSDITERLSIYRELDTISSDTELENYRIQLNDRFGKIPEQTEALLNAIRLRWLAKEIGFEKLLLKGGKMIGNFISNQQSPYYQSKAFSRVLDFIKTNPSGYKMYEKGDSLRLSKTDVTDIGSALDSLRPLLEMSTVAGVQ</sequence>
<dbReference type="InterPro" id="IPR047112">
    <property type="entry name" value="RecG/Mfd"/>
</dbReference>
<dbReference type="NCBIfam" id="TIGR00580">
    <property type="entry name" value="mfd"/>
    <property type="match status" value="1"/>
</dbReference>
<dbReference type="PANTHER" id="PTHR47964:SF1">
    <property type="entry name" value="ATP-DEPENDENT DNA HELICASE HOMOLOG RECG, CHLOROPLASTIC"/>
    <property type="match status" value="1"/>
</dbReference>
<evidence type="ECO:0000313" key="13">
    <source>
        <dbReference type="Proteomes" id="UP000486602"/>
    </source>
</evidence>
<dbReference type="Pfam" id="PF00271">
    <property type="entry name" value="Helicase_C"/>
    <property type="match status" value="1"/>
</dbReference>
<dbReference type="Gene3D" id="3.30.2060.10">
    <property type="entry name" value="Penicillin-binding protein 1b domain"/>
    <property type="match status" value="1"/>
</dbReference>
<dbReference type="SMART" id="SM00490">
    <property type="entry name" value="HELICc"/>
    <property type="match status" value="1"/>
</dbReference>
<dbReference type="EC" id="3.6.4.-" evidence="9"/>
<keyword evidence="7 9" id="KW-0238">DNA-binding</keyword>
<dbReference type="InterPro" id="IPR003711">
    <property type="entry name" value="CarD-like/TRCF_RID"/>
</dbReference>
<dbReference type="Proteomes" id="UP000486602">
    <property type="component" value="Unassembled WGS sequence"/>
</dbReference>